<dbReference type="PANTHER" id="PTHR42789:SF1">
    <property type="entry name" value="D-ISOMER SPECIFIC 2-HYDROXYACID DEHYDROGENASE FAMILY PROTEIN (AFU_ORTHOLOGUE AFUA_6G10090)"/>
    <property type="match status" value="1"/>
</dbReference>
<dbReference type="CDD" id="cd12171">
    <property type="entry name" value="2-Hacid_dh_10"/>
    <property type="match status" value="1"/>
</dbReference>
<comment type="caution">
    <text evidence="5">The sequence shown here is derived from an EMBL/GenBank/DDBJ whole genome shotgun (WGS) entry which is preliminary data.</text>
</comment>
<dbReference type="InterPro" id="IPR050857">
    <property type="entry name" value="D-2-hydroxyacid_DH"/>
</dbReference>
<evidence type="ECO:0000256" key="1">
    <source>
        <dbReference type="ARBA" id="ARBA00005854"/>
    </source>
</evidence>
<feature type="domain" description="D-isomer specific 2-hydroxyacid dehydrogenase NAD-binding" evidence="4">
    <location>
        <begin position="134"/>
        <end position="308"/>
    </location>
</feature>
<organism evidence="5 6">
    <name type="scientific">Anaerococcus porci</name>
    <dbReference type="NCBI Taxonomy" id="2652269"/>
    <lineage>
        <taxon>Bacteria</taxon>
        <taxon>Bacillati</taxon>
        <taxon>Bacillota</taxon>
        <taxon>Tissierellia</taxon>
        <taxon>Tissierellales</taxon>
        <taxon>Peptoniphilaceae</taxon>
        <taxon>Anaerococcus</taxon>
    </lineage>
</organism>
<dbReference type="GO" id="GO:0051287">
    <property type="term" value="F:NAD binding"/>
    <property type="evidence" value="ECO:0007669"/>
    <property type="project" value="InterPro"/>
</dbReference>
<accession>A0A6N7VV72</accession>
<gene>
    <name evidence="5" type="ORF">FYJ26_04815</name>
</gene>
<comment type="similarity">
    <text evidence="1">Belongs to the D-isomer specific 2-hydroxyacid dehydrogenase family.</text>
</comment>
<dbReference type="InterPro" id="IPR006140">
    <property type="entry name" value="D-isomer_DH_NAD-bd"/>
</dbReference>
<evidence type="ECO:0000256" key="3">
    <source>
        <dbReference type="ARBA" id="ARBA00023027"/>
    </source>
</evidence>
<dbReference type="InterPro" id="IPR036291">
    <property type="entry name" value="NAD(P)-bd_dom_sf"/>
</dbReference>
<proteinExistence type="inferred from homology"/>
<dbReference type="AlphaFoldDB" id="A0A6N7VV72"/>
<dbReference type="Proteomes" id="UP000441925">
    <property type="component" value="Unassembled WGS sequence"/>
</dbReference>
<keyword evidence="2" id="KW-0560">Oxidoreductase</keyword>
<evidence type="ECO:0000256" key="2">
    <source>
        <dbReference type="ARBA" id="ARBA00023002"/>
    </source>
</evidence>
<dbReference type="FunFam" id="3.40.50.720:FF:000041">
    <property type="entry name" value="D-3-phosphoglycerate dehydrogenase"/>
    <property type="match status" value="1"/>
</dbReference>
<sequence length="332" mass="37479">MKKCLIFADLFINEQMMRDGFKPLEDIGYQIDIRNWYHDSLEALQDDNILLEHEGSEAIELPESFKKNLEDYEIIITQFAPIGKDIINKAKNLKILGVLRGGTENICKEYAESKGITVFNTMGRSNISVSEFTVGLMISESRNIARSNYSLKNGEWRKKFPNGTLPLSIKSSTIGLIGYGSIGKEVAKLLSSFGPKIIVNDDYIENVEKFEKVSKDELLKRSDIISIHTRLTKETKNMIDYEDFDKMKNSAIIINTARSGLIREKALLDALINKKIASASIDVFDIEPLPKDHPFTKLDNITITSHIAGSTLDNFKNSPNILVRSILNKLNE</sequence>
<dbReference type="Gene3D" id="3.40.50.720">
    <property type="entry name" value="NAD(P)-binding Rossmann-like Domain"/>
    <property type="match status" value="2"/>
</dbReference>
<evidence type="ECO:0000313" key="5">
    <source>
        <dbReference type="EMBL" id="MSS77737.1"/>
    </source>
</evidence>
<dbReference type="PANTHER" id="PTHR42789">
    <property type="entry name" value="D-ISOMER SPECIFIC 2-HYDROXYACID DEHYDROGENASE FAMILY PROTEIN (AFU_ORTHOLOGUE AFUA_6G10090)"/>
    <property type="match status" value="1"/>
</dbReference>
<dbReference type="GO" id="GO:0047545">
    <property type="term" value="F:(S)-2-hydroxyglutarate dehydrogenase activity"/>
    <property type="evidence" value="ECO:0007669"/>
    <property type="project" value="UniProtKB-ARBA"/>
</dbReference>
<protein>
    <submittedName>
        <fullName evidence="5">2-hydroxyacid dehydrogenase</fullName>
    </submittedName>
</protein>
<dbReference type="SUPFAM" id="SSF52283">
    <property type="entry name" value="Formate/glycerate dehydrogenase catalytic domain-like"/>
    <property type="match status" value="1"/>
</dbReference>
<reference evidence="5 6" key="1">
    <citation type="submission" date="2019-08" db="EMBL/GenBank/DDBJ databases">
        <title>In-depth cultivation of the pig gut microbiome towards novel bacterial diversity and tailored functional studies.</title>
        <authorList>
            <person name="Wylensek D."/>
            <person name="Hitch T.C.A."/>
            <person name="Clavel T."/>
        </authorList>
    </citation>
    <scope>NUCLEOTIDE SEQUENCE [LARGE SCALE GENOMIC DNA]</scope>
    <source>
        <strain evidence="5 6">WCA-380-WT-2B</strain>
    </source>
</reference>
<dbReference type="RefSeq" id="WP_154540184.1">
    <property type="nucleotide sequence ID" value="NZ_VULQ01000004.1"/>
</dbReference>
<evidence type="ECO:0000259" key="4">
    <source>
        <dbReference type="Pfam" id="PF02826"/>
    </source>
</evidence>
<dbReference type="SUPFAM" id="SSF51735">
    <property type="entry name" value="NAD(P)-binding Rossmann-fold domains"/>
    <property type="match status" value="1"/>
</dbReference>
<name>A0A6N7VV72_9FIRM</name>
<dbReference type="GO" id="GO:0004617">
    <property type="term" value="F:phosphoglycerate dehydrogenase activity"/>
    <property type="evidence" value="ECO:0007669"/>
    <property type="project" value="UniProtKB-ARBA"/>
</dbReference>
<dbReference type="EMBL" id="VULQ01000004">
    <property type="protein sequence ID" value="MSS77737.1"/>
    <property type="molecule type" value="Genomic_DNA"/>
</dbReference>
<dbReference type="GO" id="GO:0006564">
    <property type="term" value="P:L-serine biosynthetic process"/>
    <property type="evidence" value="ECO:0007669"/>
    <property type="project" value="UniProtKB-ARBA"/>
</dbReference>
<keyword evidence="3" id="KW-0520">NAD</keyword>
<dbReference type="Pfam" id="PF02826">
    <property type="entry name" value="2-Hacid_dh_C"/>
    <property type="match status" value="1"/>
</dbReference>
<evidence type="ECO:0000313" key="6">
    <source>
        <dbReference type="Proteomes" id="UP000441925"/>
    </source>
</evidence>
<keyword evidence="6" id="KW-1185">Reference proteome</keyword>